<evidence type="ECO:0000313" key="2">
    <source>
        <dbReference type="EMBL" id="OGY13052.1"/>
    </source>
</evidence>
<evidence type="ECO:0000313" key="3">
    <source>
        <dbReference type="Proteomes" id="UP000178272"/>
    </source>
</evidence>
<dbReference type="Gene3D" id="3.40.50.1010">
    <property type="entry name" value="5'-nuclease"/>
    <property type="match status" value="1"/>
</dbReference>
<dbReference type="CDD" id="cd09854">
    <property type="entry name" value="PIN_VapC-like"/>
    <property type="match status" value="1"/>
</dbReference>
<dbReference type="SUPFAM" id="SSF88723">
    <property type="entry name" value="PIN domain-like"/>
    <property type="match status" value="1"/>
</dbReference>
<dbReference type="InterPro" id="IPR002716">
    <property type="entry name" value="PIN_dom"/>
</dbReference>
<evidence type="ECO:0000259" key="1">
    <source>
        <dbReference type="Pfam" id="PF01850"/>
    </source>
</evidence>
<accession>A0A1G1VCY5</accession>
<organism evidence="2 3">
    <name type="scientific">Candidatus Blackburnbacteria bacterium RIFCSPHIGHO2_12_FULL_41_13b</name>
    <dbReference type="NCBI Taxonomy" id="1797517"/>
    <lineage>
        <taxon>Bacteria</taxon>
        <taxon>Candidatus Blackburniibacteriota</taxon>
    </lineage>
</organism>
<sequence>MMSKQLVVVIDSDAIIAQTNPDDALHRKTLEVSLKLISLNARILYPASTLAEASAHIQRVLKDSISAYNVAQTVRSPAFEIVEINQDTLSLALTYFSPTSSKKNTLFDCIVAAVAEEKQADAIFSFDNFYKKQGFKLASEL</sequence>
<protein>
    <recommendedName>
        <fullName evidence="1">PIN domain-containing protein</fullName>
    </recommendedName>
</protein>
<gene>
    <name evidence="2" type="ORF">A3F61_01620</name>
</gene>
<name>A0A1G1VCY5_9BACT</name>
<dbReference type="EMBL" id="MHCA01000003">
    <property type="protein sequence ID" value="OGY13052.1"/>
    <property type="molecule type" value="Genomic_DNA"/>
</dbReference>
<dbReference type="InterPro" id="IPR029060">
    <property type="entry name" value="PIN-like_dom_sf"/>
</dbReference>
<dbReference type="STRING" id="1797517.A3F61_01620"/>
<dbReference type="AlphaFoldDB" id="A0A1G1VCY5"/>
<proteinExistence type="predicted"/>
<dbReference type="Proteomes" id="UP000178272">
    <property type="component" value="Unassembled WGS sequence"/>
</dbReference>
<feature type="domain" description="PIN" evidence="1">
    <location>
        <begin position="8"/>
        <end position="132"/>
    </location>
</feature>
<dbReference type="Pfam" id="PF01850">
    <property type="entry name" value="PIN"/>
    <property type="match status" value="1"/>
</dbReference>
<comment type="caution">
    <text evidence="2">The sequence shown here is derived from an EMBL/GenBank/DDBJ whole genome shotgun (WGS) entry which is preliminary data.</text>
</comment>
<reference evidence="2 3" key="1">
    <citation type="journal article" date="2016" name="Nat. Commun.">
        <title>Thousands of microbial genomes shed light on interconnected biogeochemical processes in an aquifer system.</title>
        <authorList>
            <person name="Anantharaman K."/>
            <person name="Brown C.T."/>
            <person name="Hug L.A."/>
            <person name="Sharon I."/>
            <person name="Castelle C.J."/>
            <person name="Probst A.J."/>
            <person name="Thomas B.C."/>
            <person name="Singh A."/>
            <person name="Wilkins M.J."/>
            <person name="Karaoz U."/>
            <person name="Brodie E.L."/>
            <person name="Williams K.H."/>
            <person name="Hubbard S.S."/>
            <person name="Banfield J.F."/>
        </authorList>
    </citation>
    <scope>NUCLEOTIDE SEQUENCE [LARGE SCALE GENOMIC DNA]</scope>
</reference>